<dbReference type="Proteomes" id="UP000298021">
    <property type="component" value="Unassembled WGS sequence"/>
</dbReference>
<protein>
    <submittedName>
        <fullName evidence="1">Uncharacterized protein</fullName>
    </submittedName>
</protein>
<keyword evidence="2" id="KW-1185">Reference proteome</keyword>
<dbReference type="EMBL" id="RKLY01000009">
    <property type="protein sequence ID" value="TGD23762.1"/>
    <property type="molecule type" value="Genomic_DNA"/>
</dbReference>
<accession>A0A4Z0JLJ0</accession>
<dbReference type="RefSeq" id="WP_135372038.1">
    <property type="nucleotide sequence ID" value="NZ_RKLY01000009.1"/>
</dbReference>
<proteinExistence type="predicted"/>
<evidence type="ECO:0000313" key="2">
    <source>
        <dbReference type="Proteomes" id="UP000298021"/>
    </source>
</evidence>
<gene>
    <name evidence="1" type="ORF">EGT49_04800</name>
</gene>
<evidence type="ECO:0000313" key="1">
    <source>
        <dbReference type="EMBL" id="TGD23762.1"/>
    </source>
</evidence>
<dbReference type="InterPro" id="IPR031820">
    <property type="entry name" value="Cas_St_Csn2"/>
</dbReference>
<dbReference type="Pfam" id="PF16813">
    <property type="entry name" value="Cas_St_Csn2"/>
    <property type="match status" value="1"/>
</dbReference>
<name>A0A4Z0JLJ0_9LACO</name>
<dbReference type="OrthoDB" id="2181410at2"/>
<comment type="caution">
    <text evidence="1">The sequence shown here is derived from an EMBL/GenBank/DDBJ whole genome shotgun (WGS) entry which is preliminary data.</text>
</comment>
<reference evidence="1 2" key="1">
    <citation type="submission" date="2018-10" db="EMBL/GenBank/DDBJ databases">
        <title>Lactobacillus sp. R7 and Lactobacillus sp. R19 isolated from fermented mustard green product of Taiwan.</title>
        <authorList>
            <person name="Lin S.-T."/>
        </authorList>
    </citation>
    <scope>NUCLEOTIDE SEQUENCE [LARGE SCALE GENOMIC DNA]</scope>
    <source>
        <strain evidence="1 2">BCRC 81127</strain>
    </source>
</reference>
<dbReference type="AlphaFoldDB" id="A0A4Z0JLJ0"/>
<organism evidence="1 2">
    <name type="scientific">Companilactobacillus suantsaicola</name>
    <dbReference type="NCBI Taxonomy" id="2487723"/>
    <lineage>
        <taxon>Bacteria</taxon>
        <taxon>Bacillati</taxon>
        <taxon>Bacillota</taxon>
        <taxon>Bacilli</taxon>
        <taxon>Lactobacillales</taxon>
        <taxon>Lactobacillaceae</taxon>
        <taxon>Companilactobacillus</taxon>
    </lineage>
</organism>
<sequence>MMLSIELENQKFLDIDLDESVYITGPNQKQMWKIFRSLYYYFNRAPQLSTNIYGDDKIEIAFDDEAMSVKNNETYFINSRESIYNQMIYKKNSLLFDYLNSQSDNIEINHDLERMNDELLKIELSLQDTLDKNSNNLKASFQEQTYLDLLKNNLMINYELDNSIYPLEFMDTEALLDEFLNFLKFKLDNDGRTVWLILYNLESFVSAEEMYNFVLKAKKMVAESDMKLMVIGNSLENIPINEHDVENIVIAADEFHQMLPFENLLETIKLHYPSDFYWSPEDTVNAIRRIAPLVGSSKKMFISSKDLVLLKVVNEVLGYETSFNLECNLLNSTETKFLKD</sequence>